<dbReference type="RefSeq" id="WP_227423727.1">
    <property type="nucleotide sequence ID" value="NZ_CP071868.1"/>
</dbReference>
<reference evidence="2" key="1">
    <citation type="submission" date="2021-03" db="EMBL/GenBank/DDBJ databases">
        <title>Pengzhenrongella sicca gen. nov., sp. nov., a new member of suborder Micrococcineae isolated from High-Arctic tundra soil.</title>
        <authorList>
            <person name="Peng F."/>
        </authorList>
    </citation>
    <scope>NUCLEOTIDE SEQUENCE</scope>
    <source>
        <strain evidence="2">LRZ-2</strain>
    </source>
</reference>
<dbReference type="PROSITE" id="PS51257">
    <property type="entry name" value="PROKAR_LIPOPROTEIN"/>
    <property type="match status" value="1"/>
</dbReference>
<accession>A0A8A4ZEU8</accession>
<evidence type="ECO:0000256" key="1">
    <source>
        <dbReference type="SAM" id="MobiDB-lite"/>
    </source>
</evidence>
<dbReference type="EMBL" id="CP071868">
    <property type="protein sequence ID" value="QTE29443.1"/>
    <property type="molecule type" value="Genomic_DNA"/>
</dbReference>
<dbReference type="Proteomes" id="UP000663937">
    <property type="component" value="Chromosome"/>
</dbReference>
<evidence type="ECO:0000313" key="3">
    <source>
        <dbReference type="Proteomes" id="UP000663937"/>
    </source>
</evidence>
<evidence type="ECO:0000313" key="2">
    <source>
        <dbReference type="EMBL" id="QTE29443.1"/>
    </source>
</evidence>
<sequence>MNRLLPSAAAILAVAFVLTGCSGSDEEPAATESATAEASKPAPEKAEETEEATAAEEPAAAATGLSEPGTKAGIGEALTYEFTGSDDITAVVSTKLVSVEPASADEAAFLLEQIPALKGYKITLIRLEQTKVSGGAVAYSADYTSFSPVDTEGEAAQEVTMIGWDVCESNSFPTEFDESAGMVTQCLVGASVEGGNDIAGAMWDGGYADPNPYDKYQGKPLLFMK</sequence>
<feature type="region of interest" description="Disordered" evidence="1">
    <location>
        <begin position="24"/>
        <end position="70"/>
    </location>
</feature>
<proteinExistence type="predicted"/>
<dbReference type="AlphaFoldDB" id="A0A8A4ZEU8"/>
<protein>
    <submittedName>
        <fullName evidence="2">Uncharacterized protein</fullName>
    </submittedName>
</protein>
<organism evidence="2 3">
    <name type="scientific">Pengzhenrongella sicca</name>
    <dbReference type="NCBI Taxonomy" id="2819238"/>
    <lineage>
        <taxon>Bacteria</taxon>
        <taxon>Bacillati</taxon>
        <taxon>Actinomycetota</taxon>
        <taxon>Actinomycetes</taxon>
        <taxon>Micrococcales</taxon>
        <taxon>Pengzhenrongella</taxon>
    </lineage>
</organism>
<gene>
    <name evidence="2" type="ORF">J4E96_19660</name>
</gene>
<name>A0A8A4ZEU8_9MICO</name>
<keyword evidence="3" id="KW-1185">Reference proteome</keyword>
<dbReference type="KEGG" id="psic:J4E96_19660"/>
<feature type="compositionally biased region" description="Low complexity" evidence="1">
    <location>
        <begin position="30"/>
        <end position="41"/>
    </location>
</feature>